<name>A0A369QR51_9BACT</name>
<sequence length="120" mass="14493">MQFQEIYDRVLPLWGDTIDFSDGYIIQPEKKFKNLKKEADNSDYFYSKKLSNQWNALEAEIAEEDAEGRLMLWTMFQIYQQHARQKFEQNVLAFAPQEIDKAEIEEQFLKNVKEEEWEDE</sequence>
<dbReference type="OrthoDB" id="893980at2"/>
<dbReference type="EMBL" id="QASA01000001">
    <property type="protein sequence ID" value="RDC65309.1"/>
    <property type="molecule type" value="Genomic_DNA"/>
</dbReference>
<dbReference type="Proteomes" id="UP000253919">
    <property type="component" value="Unassembled WGS sequence"/>
</dbReference>
<accession>A0A369QR51</accession>
<organism evidence="1 2">
    <name type="scientific">Adhaeribacter pallidiroseus</name>
    <dbReference type="NCBI Taxonomy" id="2072847"/>
    <lineage>
        <taxon>Bacteria</taxon>
        <taxon>Pseudomonadati</taxon>
        <taxon>Bacteroidota</taxon>
        <taxon>Cytophagia</taxon>
        <taxon>Cytophagales</taxon>
        <taxon>Hymenobacteraceae</taxon>
        <taxon>Adhaeribacter</taxon>
    </lineage>
</organism>
<reference evidence="1 2" key="1">
    <citation type="submission" date="2018-04" db="EMBL/GenBank/DDBJ databases">
        <title>Adhaeribacter sp. HMF7616 genome sequencing and assembly.</title>
        <authorList>
            <person name="Kang H."/>
            <person name="Kang J."/>
            <person name="Cha I."/>
            <person name="Kim H."/>
            <person name="Joh K."/>
        </authorList>
    </citation>
    <scope>NUCLEOTIDE SEQUENCE [LARGE SCALE GENOMIC DNA]</scope>
    <source>
        <strain evidence="1 2">HMF7616</strain>
    </source>
</reference>
<keyword evidence="2" id="KW-1185">Reference proteome</keyword>
<comment type="caution">
    <text evidence="1">The sequence shown here is derived from an EMBL/GenBank/DDBJ whole genome shotgun (WGS) entry which is preliminary data.</text>
</comment>
<dbReference type="AlphaFoldDB" id="A0A369QR51"/>
<gene>
    <name evidence="1" type="ORF">AHMF7616_03939</name>
</gene>
<evidence type="ECO:0000313" key="2">
    <source>
        <dbReference type="Proteomes" id="UP000253919"/>
    </source>
</evidence>
<proteinExistence type="predicted"/>
<dbReference type="RefSeq" id="WP_115374337.1">
    <property type="nucleotide sequence ID" value="NZ_QASA01000001.1"/>
</dbReference>
<evidence type="ECO:0000313" key="1">
    <source>
        <dbReference type="EMBL" id="RDC65309.1"/>
    </source>
</evidence>
<protein>
    <submittedName>
        <fullName evidence="1">Uncharacterized protein</fullName>
    </submittedName>
</protein>